<organism evidence="1 2">
    <name type="scientific">Marinibacterium profundimaris</name>
    <dbReference type="NCBI Taxonomy" id="1679460"/>
    <lineage>
        <taxon>Bacteria</taxon>
        <taxon>Pseudomonadati</taxon>
        <taxon>Pseudomonadota</taxon>
        <taxon>Alphaproteobacteria</taxon>
        <taxon>Rhodobacterales</taxon>
        <taxon>Paracoccaceae</taxon>
        <taxon>Marinibacterium</taxon>
    </lineage>
</organism>
<evidence type="ECO:0000313" key="1">
    <source>
        <dbReference type="EMBL" id="OWU73336.1"/>
    </source>
</evidence>
<gene>
    <name evidence="1" type="ORF">ATO3_11605</name>
</gene>
<dbReference type="EMBL" id="AQQR01000004">
    <property type="protein sequence ID" value="OWU73336.1"/>
    <property type="molecule type" value="Genomic_DNA"/>
</dbReference>
<comment type="caution">
    <text evidence="1">The sequence shown here is derived from an EMBL/GenBank/DDBJ whole genome shotgun (WGS) entry which is preliminary data.</text>
</comment>
<evidence type="ECO:0000313" key="2">
    <source>
        <dbReference type="Proteomes" id="UP000215377"/>
    </source>
</evidence>
<dbReference type="Proteomes" id="UP000215377">
    <property type="component" value="Unassembled WGS sequence"/>
</dbReference>
<dbReference type="AlphaFoldDB" id="A0A225NHN7"/>
<proteinExistence type="predicted"/>
<sequence length="76" mass="8508">MELGVLNMYDTLEAAPAEHILGMGNEGEVFGLMSELTRSRRLSVIVRQLNEAVLDGEIDERDRAIAALSRMGLWFE</sequence>
<reference evidence="1 2" key="1">
    <citation type="submission" date="2013-04" db="EMBL/GenBank/DDBJ databases">
        <title>Oceanicola sp. 22II1-22F33 Genome Sequencing.</title>
        <authorList>
            <person name="Lai Q."/>
            <person name="Li G."/>
            <person name="Shao Z."/>
        </authorList>
    </citation>
    <scope>NUCLEOTIDE SEQUENCE [LARGE SCALE GENOMIC DNA]</scope>
    <source>
        <strain evidence="1 2">22II1-22F33</strain>
    </source>
</reference>
<keyword evidence="2" id="KW-1185">Reference proteome</keyword>
<accession>A0A225NHN7</accession>
<protein>
    <submittedName>
        <fullName evidence="1">Uncharacterized protein</fullName>
    </submittedName>
</protein>
<name>A0A225NHN7_9RHOB</name>